<dbReference type="EMBL" id="CP000924">
    <property type="protein sequence ID" value="ABY95498.1"/>
    <property type="molecule type" value="Genomic_DNA"/>
</dbReference>
<name>B0KCP1_THEP3</name>
<organism evidence="2 3">
    <name type="scientific">Thermoanaerobacter pseudethanolicus (strain ATCC 33223 / 39E)</name>
    <name type="common">Clostridium thermohydrosulfuricum</name>
    <dbReference type="NCBI Taxonomy" id="340099"/>
    <lineage>
        <taxon>Bacteria</taxon>
        <taxon>Bacillati</taxon>
        <taxon>Bacillota</taxon>
        <taxon>Clostridia</taxon>
        <taxon>Thermoanaerobacterales</taxon>
        <taxon>Thermoanaerobacteraceae</taxon>
        <taxon>Thermoanaerobacter</taxon>
    </lineage>
</organism>
<dbReference type="SUPFAM" id="SSF53474">
    <property type="entry name" value="alpha/beta-Hydrolases"/>
    <property type="match status" value="1"/>
</dbReference>
<dbReference type="RefSeq" id="WP_003871093.1">
    <property type="nucleotide sequence ID" value="NC_010321.1"/>
</dbReference>
<dbReference type="AlphaFoldDB" id="B0KCP1"/>
<dbReference type="PANTHER" id="PTHR11614">
    <property type="entry name" value="PHOSPHOLIPASE-RELATED"/>
    <property type="match status" value="1"/>
</dbReference>
<reference evidence="3" key="1">
    <citation type="submission" date="2008-01" db="EMBL/GenBank/DDBJ databases">
        <title>Complete sequence of Thermoanaerobacter pseudethanolicus 39E.</title>
        <authorList>
            <person name="Copeland A."/>
            <person name="Lucas S."/>
            <person name="Lapidus A."/>
            <person name="Barry K."/>
            <person name="Glavina del Rio T."/>
            <person name="Dalin E."/>
            <person name="Tice H."/>
            <person name="Pitluck S."/>
            <person name="Bruce D."/>
            <person name="Goodwin L."/>
            <person name="Saunders E."/>
            <person name="Brettin T."/>
            <person name="Detter J.C."/>
            <person name="Han C."/>
            <person name="Schmutz J."/>
            <person name="Larimer F."/>
            <person name="Land M."/>
            <person name="Hauser L."/>
            <person name="Kyrpides N."/>
            <person name="Lykidis A."/>
            <person name="Hemme C."/>
            <person name="Fields M.W."/>
            <person name="He Z."/>
            <person name="Zhou J."/>
            <person name="Richardson P."/>
        </authorList>
    </citation>
    <scope>NUCLEOTIDE SEQUENCE [LARGE SCALE GENOMIC DNA]</scope>
    <source>
        <strain evidence="3">ATCC 33223 / DSM 2355 / 39E</strain>
    </source>
</reference>
<keyword evidence="2" id="KW-0378">Hydrolase</keyword>
<dbReference type="InterPro" id="IPR051044">
    <property type="entry name" value="MAG_DAG_Lipase"/>
</dbReference>
<dbReference type="GO" id="GO:0016787">
    <property type="term" value="F:hydrolase activity"/>
    <property type="evidence" value="ECO:0007669"/>
    <property type="project" value="UniProtKB-KW"/>
</dbReference>
<dbReference type="HOGENOM" id="CLU_026209_1_0_9"/>
<dbReference type="STRING" id="340099.Teth39_1864"/>
<dbReference type="KEGG" id="tpd:Teth39_1864"/>
<dbReference type="Gene3D" id="3.40.50.1820">
    <property type="entry name" value="alpha/beta hydrolase"/>
    <property type="match status" value="1"/>
</dbReference>
<evidence type="ECO:0000313" key="3">
    <source>
        <dbReference type="Proteomes" id="UP000002156"/>
    </source>
</evidence>
<protein>
    <submittedName>
        <fullName evidence="2">Alpha/beta hydrolase fold</fullName>
    </submittedName>
</protein>
<dbReference type="eggNOG" id="COG2267">
    <property type="taxonomic scope" value="Bacteria"/>
</dbReference>
<proteinExistence type="predicted"/>
<evidence type="ECO:0000259" key="1">
    <source>
        <dbReference type="Pfam" id="PF12146"/>
    </source>
</evidence>
<keyword evidence="3" id="KW-1185">Reference proteome</keyword>
<accession>B0KCP1</accession>
<dbReference type="Pfam" id="PF12146">
    <property type="entry name" value="Hydrolase_4"/>
    <property type="match status" value="1"/>
</dbReference>
<dbReference type="Proteomes" id="UP000002156">
    <property type="component" value="Chromosome"/>
</dbReference>
<sequence length="314" mass="36064">MAGNYSGFFIKGEDGADIYLHLWVPEEIPRGIIQVFHGMAEQGGRYQNFARYMNEKGFVVCADDHRGHGKTAGSLDNVGYIGKDGFNKIVEDEYLIMKFLKEKYGNLPIVIFGHSFGSFVAQEFMIRYGKEVNGVILSGSSAVKELPLRFGYALAFVEKTLFGEKKRSKVLDRLTFGSYNKRIKGDNLSKFEWLSTDKEEVKKYEEDPYCGGVFTAGFFYYFFKGLLNLYKPQRLLAIPKDLPLFIISGEEDPVGEYGKLVKRLYELYKSIGLKQVNIKLYPGKRHELLNEVEREKVYEDILTWIGKRVLNYSQ</sequence>
<dbReference type="InterPro" id="IPR029058">
    <property type="entry name" value="AB_hydrolase_fold"/>
</dbReference>
<feature type="domain" description="Serine aminopeptidase S33" evidence="1">
    <location>
        <begin position="29"/>
        <end position="292"/>
    </location>
</feature>
<evidence type="ECO:0000313" key="2">
    <source>
        <dbReference type="EMBL" id="ABY95498.1"/>
    </source>
</evidence>
<dbReference type="InterPro" id="IPR022742">
    <property type="entry name" value="Hydrolase_4"/>
</dbReference>
<gene>
    <name evidence="2" type="ordered locus">Teth39_1864</name>
</gene>